<protein>
    <submittedName>
        <fullName evidence="3">Uncharacterized protein</fullName>
    </submittedName>
</protein>
<evidence type="ECO:0000313" key="3">
    <source>
        <dbReference type="WBParaSite" id="Minc3s00021g01356"/>
    </source>
</evidence>
<dbReference type="Proteomes" id="UP000887563">
    <property type="component" value="Unplaced"/>
</dbReference>
<dbReference type="AlphaFoldDB" id="A0A914KJ03"/>
<evidence type="ECO:0000256" key="1">
    <source>
        <dbReference type="SAM" id="SignalP"/>
    </source>
</evidence>
<accession>A0A914KJ03</accession>
<keyword evidence="1" id="KW-0732">Signal</keyword>
<proteinExistence type="predicted"/>
<sequence>MRQEIIMLILLFGLFSISESMSKLEANIATKKILKEMCSGERHDSDSGKILCDTIINFMESLSITGCVNAAKLLAGTVNCEISFSNYAEFLESTCKNYFLFNNKLWCPLRDPCCIKHADEIVRGLFPSCSEIAKAIIDLSTKICNTSKNAGLESANEGCRVAVNLAIFKPRQACYQIFSPTHVVPSNPSSFY</sequence>
<keyword evidence="2" id="KW-1185">Reference proteome</keyword>
<feature type="signal peptide" evidence="1">
    <location>
        <begin position="1"/>
        <end position="20"/>
    </location>
</feature>
<reference evidence="3" key="1">
    <citation type="submission" date="2022-11" db="UniProtKB">
        <authorList>
            <consortium name="WormBaseParasite"/>
        </authorList>
    </citation>
    <scope>IDENTIFICATION</scope>
</reference>
<feature type="chain" id="PRO_5037838677" evidence="1">
    <location>
        <begin position="21"/>
        <end position="192"/>
    </location>
</feature>
<dbReference type="WBParaSite" id="Minc3s00021g01356">
    <property type="protein sequence ID" value="Minc3s00021g01356"/>
    <property type="gene ID" value="Minc3s00021g01356"/>
</dbReference>
<evidence type="ECO:0000313" key="2">
    <source>
        <dbReference type="Proteomes" id="UP000887563"/>
    </source>
</evidence>
<name>A0A914KJ03_MELIC</name>
<organism evidence="2 3">
    <name type="scientific">Meloidogyne incognita</name>
    <name type="common">Southern root-knot nematode worm</name>
    <name type="synonym">Oxyuris incognita</name>
    <dbReference type="NCBI Taxonomy" id="6306"/>
    <lineage>
        <taxon>Eukaryota</taxon>
        <taxon>Metazoa</taxon>
        <taxon>Ecdysozoa</taxon>
        <taxon>Nematoda</taxon>
        <taxon>Chromadorea</taxon>
        <taxon>Rhabditida</taxon>
        <taxon>Tylenchina</taxon>
        <taxon>Tylenchomorpha</taxon>
        <taxon>Tylenchoidea</taxon>
        <taxon>Meloidogynidae</taxon>
        <taxon>Meloidogyninae</taxon>
        <taxon>Meloidogyne</taxon>
        <taxon>Meloidogyne incognita group</taxon>
    </lineage>
</organism>